<feature type="transmembrane region" description="Helical" evidence="1">
    <location>
        <begin position="71"/>
        <end position="90"/>
    </location>
</feature>
<proteinExistence type="predicted"/>
<dbReference type="RefSeq" id="WP_338690261.1">
    <property type="nucleotide sequence ID" value="NZ_AP024702.1"/>
</dbReference>
<gene>
    <name evidence="2" type="ORF">HAHE_17480</name>
</gene>
<dbReference type="EMBL" id="AP024702">
    <property type="protein sequence ID" value="BCX47840.1"/>
    <property type="molecule type" value="Genomic_DNA"/>
</dbReference>
<sequence>MNERPIGAARLEAKELVEDLALKGATNSTIKKALDQKDLDGLLDEVEVEMLAEKARAALAMLPPPRPKNRIRLLGIIAILLGVGAIWVGGGSGRGRYSPGKYGIWAIVLGSILVLKPSAGSEEL</sequence>
<protein>
    <submittedName>
        <fullName evidence="2">Uncharacterized protein</fullName>
    </submittedName>
</protein>
<keyword evidence="1" id="KW-1133">Transmembrane helix</keyword>
<organism evidence="2 3">
    <name type="scientific">Haloferula helveola</name>
    <dbReference type="NCBI Taxonomy" id="490095"/>
    <lineage>
        <taxon>Bacteria</taxon>
        <taxon>Pseudomonadati</taxon>
        <taxon>Verrucomicrobiota</taxon>
        <taxon>Verrucomicrobiia</taxon>
        <taxon>Verrucomicrobiales</taxon>
        <taxon>Verrucomicrobiaceae</taxon>
        <taxon>Haloferula</taxon>
    </lineage>
</organism>
<evidence type="ECO:0000256" key="1">
    <source>
        <dbReference type="SAM" id="Phobius"/>
    </source>
</evidence>
<accession>A0ABM7R9E7</accession>
<evidence type="ECO:0000313" key="3">
    <source>
        <dbReference type="Proteomes" id="UP001374893"/>
    </source>
</evidence>
<keyword evidence="3" id="KW-1185">Reference proteome</keyword>
<reference evidence="2 3" key="1">
    <citation type="submission" date="2021-06" db="EMBL/GenBank/DDBJ databases">
        <title>Complete genome of Haloferula helveola possessing various polysaccharide degrading enzymes.</title>
        <authorList>
            <person name="Takami H."/>
            <person name="Huang C."/>
            <person name="Hamasaki K."/>
        </authorList>
    </citation>
    <scope>NUCLEOTIDE SEQUENCE [LARGE SCALE GENOMIC DNA]</scope>
    <source>
        <strain evidence="2 3">CN-1</strain>
    </source>
</reference>
<keyword evidence="1" id="KW-0472">Membrane</keyword>
<keyword evidence="1" id="KW-0812">Transmembrane</keyword>
<evidence type="ECO:0000313" key="2">
    <source>
        <dbReference type="EMBL" id="BCX47840.1"/>
    </source>
</evidence>
<dbReference type="Proteomes" id="UP001374893">
    <property type="component" value="Chromosome"/>
</dbReference>
<name>A0ABM7R9E7_9BACT</name>